<gene>
    <name evidence="1" type="ORF">GKD67_05800</name>
</gene>
<dbReference type="InterPro" id="IPR036737">
    <property type="entry name" value="OmpA-like_sf"/>
</dbReference>
<evidence type="ECO:0000313" key="2">
    <source>
        <dbReference type="Proteomes" id="UP000461276"/>
    </source>
</evidence>
<dbReference type="EMBL" id="WKMY01000002">
    <property type="protein sequence ID" value="MRY92745.1"/>
    <property type="molecule type" value="Genomic_DNA"/>
</dbReference>
<dbReference type="Gene3D" id="1.25.40.10">
    <property type="entry name" value="Tetratricopeptide repeat domain"/>
    <property type="match status" value="1"/>
</dbReference>
<proteinExistence type="predicted"/>
<comment type="caution">
    <text evidence="1">The sequence shown here is derived from an EMBL/GenBank/DDBJ whole genome shotgun (WGS) entry which is preliminary data.</text>
</comment>
<accession>A0A7K0GSV2</accession>
<protein>
    <submittedName>
        <fullName evidence="1">DUF3868 domain-containing protein</fullName>
    </submittedName>
</protein>
<dbReference type="Gene3D" id="3.30.1330.60">
    <property type="entry name" value="OmpA-like domain"/>
    <property type="match status" value="1"/>
</dbReference>
<dbReference type="AlphaFoldDB" id="A0A7K0GSV2"/>
<dbReference type="Proteomes" id="UP000461276">
    <property type="component" value="Unassembled WGS sequence"/>
</dbReference>
<dbReference type="InterPro" id="IPR011990">
    <property type="entry name" value="TPR-like_helical_dom_sf"/>
</dbReference>
<organism evidence="1 2">
    <name type="scientific">Parabacteroides distasonis</name>
    <dbReference type="NCBI Taxonomy" id="823"/>
    <lineage>
        <taxon>Bacteria</taxon>
        <taxon>Pseudomonadati</taxon>
        <taxon>Bacteroidota</taxon>
        <taxon>Bacteroidia</taxon>
        <taxon>Bacteroidales</taxon>
        <taxon>Tannerellaceae</taxon>
        <taxon>Parabacteroides</taxon>
    </lineage>
</organism>
<evidence type="ECO:0000313" key="1">
    <source>
        <dbReference type="EMBL" id="MRY92745.1"/>
    </source>
</evidence>
<dbReference type="SUPFAM" id="SSF48452">
    <property type="entry name" value="TPR-like"/>
    <property type="match status" value="1"/>
</dbReference>
<name>A0A7K0GSV2_PARDI</name>
<sequence length="461" mass="52508">MSPLHWGYDVRVKRSADGKSLCLSLHVDAMTRLESQDALVIYPSLVSADEDDRIDFAPVSVAGRMRYKAITRSKALGENSRTSRFDNKLHPFSDIEEQGISLQESVPFERWMADGHVMVREELLGCVGCGIRENQGTVAVIDLPIFKKEDYMYDFIEPEKVAFKYYKDSFDCKVTFPVASYELRKAFANNGQELARLEIFISRSLDIKGAELKEVLIEGFASPEGKAEYNRSLAEGRTLALSNYISGKYPGLKRAATYRTVGAGEDWEGLKKLVGISPLSNKEELLSIIDRYPTDTERESAIRNLDNGRTYDILLNEFYPQLRRTTFRFSFDVRAYTQEELPEIFATRPECLSSHEMFQLSEIYLIRGESPLPVFQKAYEQFPEDVVAKLNYANALLKYGKKADSALRVLSDVRNDSRALFPMAVAYHIKGDWKKAEELLKEAYKQGDDRAKVFYGEGAYE</sequence>
<reference evidence="1 2" key="1">
    <citation type="journal article" date="2019" name="Nat. Med.">
        <title>A library of human gut bacterial isolates paired with longitudinal multiomics data enables mechanistic microbiome research.</title>
        <authorList>
            <person name="Poyet M."/>
            <person name="Groussin M."/>
            <person name="Gibbons S.M."/>
            <person name="Avila-Pacheco J."/>
            <person name="Jiang X."/>
            <person name="Kearney S.M."/>
            <person name="Perrotta A.R."/>
            <person name="Berdy B."/>
            <person name="Zhao S."/>
            <person name="Lieberman T.D."/>
            <person name="Swanson P.K."/>
            <person name="Smith M."/>
            <person name="Roesemann S."/>
            <person name="Alexander J.E."/>
            <person name="Rich S.A."/>
            <person name="Livny J."/>
            <person name="Vlamakis H."/>
            <person name="Clish C."/>
            <person name="Bullock K."/>
            <person name="Deik A."/>
            <person name="Scott J."/>
            <person name="Pierce K.A."/>
            <person name="Xavier R.J."/>
            <person name="Alm E.J."/>
        </authorList>
    </citation>
    <scope>NUCLEOTIDE SEQUENCE [LARGE SCALE GENOMIC DNA]</scope>
    <source>
        <strain evidence="1 2">BIOML-A9</strain>
    </source>
</reference>
<dbReference type="SUPFAM" id="SSF103088">
    <property type="entry name" value="OmpA-like"/>
    <property type="match status" value="1"/>
</dbReference>